<dbReference type="OrthoDB" id="8157918at2759"/>
<reference evidence="2 3" key="1">
    <citation type="submission" date="2015-04" db="EMBL/GenBank/DDBJ databases">
        <title>Lasius niger genome sequencing.</title>
        <authorList>
            <person name="Konorov E.A."/>
            <person name="Nikitin M.A."/>
            <person name="Kirill M.V."/>
            <person name="Chang P."/>
        </authorList>
    </citation>
    <scope>NUCLEOTIDE SEQUENCE [LARGE SCALE GENOMIC DNA]</scope>
    <source>
        <tissue evidence="2">Whole</tissue>
    </source>
</reference>
<evidence type="ECO:0000259" key="1">
    <source>
        <dbReference type="Pfam" id="PF00176"/>
    </source>
</evidence>
<dbReference type="Proteomes" id="UP000036403">
    <property type="component" value="Unassembled WGS sequence"/>
</dbReference>
<dbReference type="InterPro" id="IPR027417">
    <property type="entry name" value="P-loop_NTPase"/>
</dbReference>
<accession>A0A0J7L4C7</accession>
<dbReference type="EMBL" id="LBMM01000859">
    <property type="protein sequence ID" value="KMQ97349.1"/>
    <property type="molecule type" value="Genomic_DNA"/>
</dbReference>
<dbReference type="PaxDb" id="67767-A0A0J7L4C7"/>
<dbReference type="STRING" id="67767.A0A0J7L4C7"/>
<keyword evidence="2" id="KW-0067">ATP-binding</keyword>
<name>A0A0J7L4C7_LASNI</name>
<dbReference type="GO" id="GO:0004386">
    <property type="term" value="F:helicase activity"/>
    <property type="evidence" value="ECO:0007669"/>
    <property type="project" value="UniProtKB-KW"/>
</dbReference>
<dbReference type="Pfam" id="PF00176">
    <property type="entry name" value="SNF2-rel_dom"/>
    <property type="match status" value="1"/>
</dbReference>
<dbReference type="AlphaFoldDB" id="A0A0J7L4C7"/>
<dbReference type="SUPFAM" id="SSF52540">
    <property type="entry name" value="P-loop containing nucleoside triphosphate hydrolases"/>
    <property type="match status" value="2"/>
</dbReference>
<dbReference type="InterPro" id="IPR000330">
    <property type="entry name" value="SNF2_N"/>
</dbReference>
<keyword evidence="2" id="KW-0547">Nucleotide-binding</keyword>
<sequence length="480" mass="54129">MAPVTQLFVPRVMQQQMIGFGTRRDRFQLLAKPGTGKTVSMLMILDIMSRVDDVFPALIVAPLRVANSVWDSEITKWVQFNGLRVSKILGTAPQRLAALNVPADIYTIHYGLLQWLRSTLGDKWPFRTVVCDESTRIAAHRCTYQRHRTSGKIFFREAGAVNAAALMSYARRTPYWANLTGSFTTNGLSRAWGQTYPIDFGRALGGSYSAFTDRWFRARPGTSREQEVLEPLPWALDAVTEAVKPFSISIDPKNYFDIRELRIVDIPVTLPPAAMRQYRQLRDKSLLELSNEKVITAANAGPRIVKLMSVSCGHVYDEDGRPWHLHDAKLDALDELVNRLNGSPILVCYQFRPDRDAILKRFPFARTLPSREADQKKTEDEWNSGQIPMLVVHPASCGHGLSLQHGGCDIVFYSTAINPELYEQVIERLGPMRQMQSGYDRVVSVYRLLSTGTHDALAVDLIEGRITFGNELMTLLKTDV</sequence>
<keyword evidence="2" id="KW-0378">Hydrolase</keyword>
<evidence type="ECO:0000313" key="3">
    <source>
        <dbReference type="Proteomes" id="UP000036403"/>
    </source>
</evidence>
<dbReference type="Gene3D" id="3.40.50.300">
    <property type="entry name" value="P-loop containing nucleotide triphosphate hydrolases"/>
    <property type="match status" value="2"/>
</dbReference>
<keyword evidence="2" id="KW-0347">Helicase</keyword>
<dbReference type="PANTHER" id="PTHR10799">
    <property type="entry name" value="SNF2/RAD54 HELICASE FAMILY"/>
    <property type="match status" value="1"/>
</dbReference>
<gene>
    <name evidence="2" type="ORF">RF55_2322</name>
</gene>
<proteinExistence type="predicted"/>
<feature type="domain" description="SNF2 N-terminal" evidence="1">
    <location>
        <begin position="33"/>
        <end position="146"/>
    </location>
</feature>
<keyword evidence="3" id="KW-1185">Reference proteome</keyword>
<organism evidence="2 3">
    <name type="scientific">Lasius niger</name>
    <name type="common">Black garden ant</name>
    <dbReference type="NCBI Taxonomy" id="67767"/>
    <lineage>
        <taxon>Eukaryota</taxon>
        <taxon>Metazoa</taxon>
        <taxon>Ecdysozoa</taxon>
        <taxon>Arthropoda</taxon>
        <taxon>Hexapoda</taxon>
        <taxon>Insecta</taxon>
        <taxon>Pterygota</taxon>
        <taxon>Neoptera</taxon>
        <taxon>Endopterygota</taxon>
        <taxon>Hymenoptera</taxon>
        <taxon>Apocrita</taxon>
        <taxon>Aculeata</taxon>
        <taxon>Formicoidea</taxon>
        <taxon>Formicidae</taxon>
        <taxon>Formicinae</taxon>
        <taxon>Lasius</taxon>
        <taxon>Lasius</taxon>
    </lineage>
</organism>
<comment type="caution">
    <text evidence="2">The sequence shown here is derived from an EMBL/GenBank/DDBJ whole genome shotgun (WGS) entry which is preliminary data.</text>
</comment>
<protein>
    <submittedName>
        <fullName evidence="2">Dead-like helicase protein</fullName>
    </submittedName>
</protein>
<dbReference type="GO" id="GO:0005524">
    <property type="term" value="F:ATP binding"/>
    <property type="evidence" value="ECO:0007669"/>
    <property type="project" value="InterPro"/>
</dbReference>
<evidence type="ECO:0000313" key="2">
    <source>
        <dbReference type="EMBL" id="KMQ97349.1"/>
    </source>
</evidence>